<feature type="transmembrane region" description="Helical" evidence="2">
    <location>
        <begin position="334"/>
        <end position="353"/>
    </location>
</feature>
<protein>
    <submittedName>
        <fullName evidence="3">Uncharacterized protein</fullName>
    </submittedName>
</protein>
<dbReference type="AlphaFoldDB" id="A0ABD7V508"/>
<feature type="compositionally biased region" description="Low complexity" evidence="1">
    <location>
        <begin position="272"/>
        <end position="282"/>
    </location>
</feature>
<comment type="caution">
    <text evidence="3">The sequence shown here is derived from an EMBL/GenBank/DDBJ whole genome shotgun (WGS) entry which is preliminary data.</text>
</comment>
<keyword evidence="2" id="KW-0472">Membrane</keyword>
<keyword evidence="2" id="KW-0812">Transmembrane</keyword>
<feature type="region of interest" description="Disordered" evidence="1">
    <location>
        <begin position="272"/>
        <end position="328"/>
    </location>
</feature>
<accession>A0ABD7V508</accession>
<evidence type="ECO:0000256" key="2">
    <source>
        <dbReference type="SAM" id="Phobius"/>
    </source>
</evidence>
<evidence type="ECO:0000313" key="4">
    <source>
        <dbReference type="Proteomes" id="UP000360750"/>
    </source>
</evidence>
<reference evidence="3 4" key="1">
    <citation type="submission" date="2019-02" db="EMBL/GenBank/DDBJ databases">
        <authorList>
            <consortium name="Pathogen Informatics"/>
        </authorList>
    </citation>
    <scope>NUCLEOTIDE SEQUENCE [LARGE SCALE GENOMIC DNA]</scope>
    <source>
        <strain evidence="3 4">3012STDY6756503</strain>
    </source>
</reference>
<feature type="region of interest" description="Disordered" evidence="1">
    <location>
        <begin position="1"/>
        <end position="20"/>
    </location>
</feature>
<feature type="region of interest" description="Disordered" evidence="1">
    <location>
        <begin position="217"/>
        <end position="256"/>
    </location>
</feature>
<feature type="compositionally biased region" description="Basic and acidic residues" evidence="1">
    <location>
        <begin position="225"/>
        <end position="237"/>
    </location>
</feature>
<gene>
    <name evidence="3" type="ORF">NCTC8139_02953</name>
</gene>
<organism evidence="3 4">
    <name type="scientific">Gordonia paraffinivorans</name>
    <dbReference type="NCBI Taxonomy" id="175628"/>
    <lineage>
        <taxon>Bacteria</taxon>
        <taxon>Bacillati</taxon>
        <taxon>Actinomycetota</taxon>
        <taxon>Actinomycetes</taxon>
        <taxon>Mycobacteriales</taxon>
        <taxon>Gordoniaceae</taxon>
        <taxon>Gordonia</taxon>
    </lineage>
</organism>
<name>A0ABD7V508_9ACTN</name>
<feature type="region of interest" description="Disordered" evidence="1">
    <location>
        <begin position="360"/>
        <end position="437"/>
    </location>
</feature>
<evidence type="ECO:0000256" key="1">
    <source>
        <dbReference type="SAM" id="MobiDB-lite"/>
    </source>
</evidence>
<feature type="compositionally biased region" description="Low complexity" evidence="1">
    <location>
        <begin position="291"/>
        <end position="301"/>
    </location>
</feature>
<feature type="compositionally biased region" description="Low complexity" evidence="1">
    <location>
        <begin position="360"/>
        <end position="378"/>
    </location>
</feature>
<dbReference type="EMBL" id="CAACYD010000007">
    <property type="protein sequence ID" value="VFA89389.1"/>
    <property type="molecule type" value="Genomic_DNA"/>
</dbReference>
<keyword evidence="2" id="KW-1133">Transmembrane helix</keyword>
<feature type="compositionally biased region" description="Pro residues" evidence="1">
    <location>
        <begin position="426"/>
        <end position="437"/>
    </location>
</feature>
<dbReference type="Proteomes" id="UP000360750">
    <property type="component" value="Unassembled WGS sequence"/>
</dbReference>
<sequence length="437" mass="45521">MTDTGAGPNSDPAETPVGAGAVENVRARLRESGVAEHPEIAVLWLDDHSHVTVGRLDLARGVVHDVHSDPALSLDSLDRAVADHLVRIGRVGKPETPEWRAELFDLVARGRERLRDAEGTFMMGNRHIRLFRMTRHDVFEADSALRFRTEDLACAAVAGVHAPALAVADSVAAWPGLRDAVAGAVGVPIIELEPMGISDAMDADAMVSDAVVADVVAPPDSVSSEEPRRDAGSRVDAESQVAARSQGVESRAVETPTEVCAVDGGAAKQVSGEHVPAAVAPAEGPPPAPIEAPGAVPAPEVSPQRPATPISAVPEDVSPQLPSSRRTRRPRRPVLIGLALICALAVIGVAVVLSATGDPADPAAAPAPPTTSSSTGPAYADPAIYAEARQPAKRYTPPPPPETTEQPAPRPRPRSPRPQRGITIPNPIPGLPPIVLP</sequence>
<proteinExistence type="predicted"/>
<evidence type="ECO:0000313" key="3">
    <source>
        <dbReference type="EMBL" id="VFA89389.1"/>
    </source>
</evidence>